<organism evidence="1 2">
    <name type="scientific">Clostridium innocuum</name>
    <dbReference type="NCBI Taxonomy" id="1522"/>
    <lineage>
        <taxon>Bacteria</taxon>
        <taxon>Bacillati</taxon>
        <taxon>Bacillota</taxon>
        <taxon>Clostridia</taxon>
        <taxon>Eubacteriales</taxon>
        <taxon>Clostridiaceae</taxon>
        <taxon>Clostridium</taxon>
    </lineage>
</organism>
<accession>A0A3E2VTC0</accession>
<evidence type="ECO:0008006" key="3">
    <source>
        <dbReference type="Google" id="ProtNLM"/>
    </source>
</evidence>
<dbReference type="AlphaFoldDB" id="A0A3E2VTC0"/>
<proteinExistence type="predicted"/>
<name>A0A3E2VTC0_CLOIN</name>
<dbReference type="Proteomes" id="UP000260025">
    <property type="component" value="Unassembled WGS sequence"/>
</dbReference>
<evidence type="ECO:0000313" key="2">
    <source>
        <dbReference type="Proteomes" id="UP000260025"/>
    </source>
</evidence>
<gene>
    <name evidence="1" type="ORF">DXA38_14340</name>
</gene>
<sequence length="172" mass="18342">MSQTTGIATRNELLSFMNTGTSDAPKWCLIGEGFSELTENLNAKTKDSHYIHQVSGTSSVIGYAPTFDFTAELDKADDVTTYIAEIGRNRKVGADCETDIVNVYNWIAGKTSGTQVAYKQHIAIKVDNSGSGAAGDAMALSGSLMYKGDAVKGEWNPETKTFTADAGVTPVE</sequence>
<evidence type="ECO:0000313" key="1">
    <source>
        <dbReference type="EMBL" id="RGC14154.1"/>
    </source>
</evidence>
<dbReference type="RefSeq" id="WP_117443753.1">
    <property type="nucleotide sequence ID" value="NZ_JAJFEN010000022.1"/>
</dbReference>
<comment type="caution">
    <text evidence="1">The sequence shown here is derived from an EMBL/GenBank/DDBJ whole genome shotgun (WGS) entry which is preliminary data.</text>
</comment>
<dbReference type="OrthoDB" id="1654418at2"/>
<protein>
    <recommendedName>
        <fullName evidence="3">Phage tail protein</fullName>
    </recommendedName>
</protein>
<reference evidence="1 2" key="1">
    <citation type="submission" date="2018-08" db="EMBL/GenBank/DDBJ databases">
        <title>A genome reference for cultivated species of the human gut microbiota.</title>
        <authorList>
            <person name="Zou Y."/>
            <person name="Xue W."/>
            <person name="Luo G."/>
        </authorList>
    </citation>
    <scope>NUCLEOTIDE SEQUENCE [LARGE SCALE GENOMIC DNA]</scope>
    <source>
        <strain evidence="1 2">OF01-2LB</strain>
    </source>
</reference>
<dbReference type="EMBL" id="QVEV01000023">
    <property type="protein sequence ID" value="RGC14154.1"/>
    <property type="molecule type" value="Genomic_DNA"/>
</dbReference>
<dbReference type="NCBIfam" id="NF047353">
    <property type="entry name" value="tube_lmo2291"/>
    <property type="match status" value="1"/>
</dbReference>